<organism evidence="4 5">
    <name type="scientific">Fundidesulfovibrio magnetotacticus</name>
    <dbReference type="NCBI Taxonomy" id="2730080"/>
    <lineage>
        <taxon>Bacteria</taxon>
        <taxon>Pseudomonadati</taxon>
        <taxon>Thermodesulfobacteriota</taxon>
        <taxon>Desulfovibrionia</taxon>
        <taxon>Desulfovibrionales</taxon>
        <taxon>Desulfovibrionaceae</taxon>
        <taxon>Fundidesulfovibrio</taxon>
    </lineage>
</organism>
<gene>
    <name evidence="4" type="primary">tyrA</name>
    <name evidence="4" type="ORF">NNJEOMEG_01812</name>
</gene>
<keyword evidence="5" id="KW-1185">Reference proteome</keyword>
<dbReference type="SUPFAM" id="SSF51735">
    <property type="entry name" value="NAD(P)-binding Rossmann-fold domains"/>
    <property type="match status" value="1"/>
</dbReference>
<dbReference type="GO" id="GO:0008977">
    <property type="term" value="F:prephenate dehydrogenase (NAD+) activity"/>
    <property type="evidence" value="ECO:0007669"/>
    <property type="project" value="InterPro"/>
</dbReference>
<dbReference type="AlphaFoldDB" id="A0A6V8LQG9"/>
<dbReference type="GO" id="GO:0070403">
    <property type="term" value="F:NAD+ binding"/>
    <property type="evidence" value="ECO:0007669"/>
    <property type="project" value="InterPro"/>
</dbReference>
<dbReference type="PANTHER" id="PTHR21363:SF0">
    <property type="entry name" value="PREPHENATE DEHYDROGENASE [NADP(+)]"/>
    <property type="match status" value="1"/>
</dbReference>
<comment type="caution">
    <text evidence="4">The sequence shown here is derived from an EMBL/GenBank/DDBJ whole genome shotgun (WGS) entry which is preliminary data.</text>
</comment>
<name>A0A6V8LQG9_9BACT</name>
<proteinExistence type="predicted"/>
<dbReference type="InterPro" id="IPR003099">
    <property type="entry name" value="Prephen_DH"/>
</dbReference>
<evidence type="ECO:0000256" key="1">
    <source>
        <dbReference type="ARBA" id="ARBA00023002"/>
    </source>
</evidence>
<dbReference type="InterPro" id="IPR050812">
    <property type="entry name" value="Preph/Arog_dehydrog"/>
</dbReference>
<sequence length="311" mass="33364">MSKPSAIATLAVVGASGKMGRLFTARCRREGLACFELDAPLDMDQAARALPRADLVLLCVPAQAVTEALRALAPLIPKGCAVADICSVKVRPLEEMLALHPGPVVGTHPLFGPVPPEGEAPRVAVCPGRGEAACLQVEELLARLGFAPFRTTAHEHDRAMAYVQGLNFVSTVAYLAAQSAHEGFERFLTPSFTRRLEASRKLILEDAELFRLIFEANPHSLEAVRSFRNYLNVAAGGDLELLVERARSWWRQPAPAPTCNRDDEPAPKHGMPKGLAPSAAEGFSRDSAPAPDRAAGETPPAPTRSNKDDTP</sequence>
<dbReference type="PANTHER" id="PTHR21363">
    <property type="entry name" value="PREPHENATE DEHYDROGENASE"/>
    <property type="match status" value="1"/>
</dbReference>
<reference evidence="4 5" key="2">
    <citation type="submission" date="2020-05" db="EMBL/GenBank/DDBJ databases">
        <title>Draft genome sequence of Desulfovibrio sp. strainFSS-1.</title>
        <authorList>
            <person name="Shimoshige H."/>
            <person name="Kobayashi H."/>
            <person name="Maekawa T."/>
        </authorList>
    </citation>
    <scope>NUCLEOTIDE SEQUENCE [LARGE SCALE GENOMIC DNA]</scope>
    <source>
        <strain evidence="4 5">SIID29052-01</strain>
    </source>
</reference>
<evidence type="ECO:0000259" key="3">
    <source>
        <dbReference type="PROSITE" id="PS51176"/>
    </source>
</evidence>
<dbReference type="PROSITE" id="PS51176">
    <property type="entry name" value="PDH_ADH"/>
    <property type="match status" value="1"/>
</dbReference>
<dbReference type="Proteomes" id="UP000494245">
    <property type="component" value="Unassembled WGS sequence"/>
</dbReference>
<dbReference type="InterPro" id="IPR036291">
    <property type="entry name" value="NAD(P)-bd_dom_sf"/>
</dbReference>
<evidence type="ECO:0000313" key="4">
    <source>
        <dbReference type="EMBL" id="GFK93974.1"/>
    </source>
</evidence>
<feature type="domain" description="Prephenate/arogenate dehydrogenase" evidence="3">
    <location>
        <begin position="8"/>
        <end position="272"/>
    </location>
</feature>
<dbReference type="Pfam" id="PF02153">
    <property type="entry name" value="PDH_N"/>
    <property type="match status" value="1"/>
</dbReference>
<dbReference type="InterPro" id="IPR008927">
    <property type="entry name" value="6-PGluconate_DH-like_C_sf"/>
</dbReference>
<dbReference type="EMBL" id="BLTE01000007">
    <property type="protein sequence ID" value="GFK93974.1"/>
    <property type="molecule type" value="Genomic_DNA"/>
</dbReference>
<protein>
    <submittedName>
        <fullName evidence="4">T-protein</fullName>
    </submittedName>
</protein>
<feature type="region of interest" description="Disordered" evidence="2">
    <location>
        <begin position="253"/>
        <end position="311"/>
    </location>
</feature>
<dbReference type="GO" id="GO:0006571">
    <property type="term" value="P:tyrosine biosynthetic process"/>
    <property type="evidence" value="ECO:0007669"/>
    <property type="project" value="InterPro"/>
</dbReference>
<accession>A0A6V8LQG9</accession>
<dbReference type="SUPFAM" id="SSF48179">
    <property type="entry name" value="6-phosphogluconate dehydrogenase C-terminal domain-like"/>
    <property type="match status" value="1"/>
</dbReference>
<keyword evidence="1" id="KW-0560">Oxidoreductase</keyword>
<dbReference type="InterPro" id="IPR046826">
    <property type="entry name" value="PDH_N"/>
</dbReference>
<dbReference type="GO" id="GO:0004665">
    <property type="term" value="F:prephenate dehydrogenase (NADP+) activity"/>
    <property type="evidence" value="ECO:0007669"/>
    <property type="project" value="InterPro"/>
</dbReference>
<evidence type="ECO:0000256" key="2">
    <source>
        <dbReference type="SAM" id="MobiDB-lite"/>
    </source>
</evidence>
<evidence type="ECO:0000313" key="5">
    <source>
        <dbReference type="Proteomes" id="UP000494245"/>
    </source>
</evidence>
<reference evidence="4 5" key="1">
    <citation type="submission" date="2020-04" db="EMBL/GenBank/DDBJ databases">
        <authorList>
            <consortium name="Desulfovibrio sp. FSS-1 genome sequencing consortium"/>
            <person name="Shimoshige H."/>
            <person name="Kobayashi H."/>
            <person name="Maekawa T."/>
        </authorList>
    </citation>
    <scope>NUCLEOTIDE SEQUENCE [LARGE SCALE GENOMIC DNA]</scope>
    <source>
        <strain evidence="4 5">SIID29052-01</strain>
    </source>
</reference>
<dbReference type="RefSeq" id="WP_235956906.1">
    <property type="nucleotide sequence ID" value="NZ_BLTE01000007.1"/>
</dbReference>
<dbReference type="Gene3D" id="3.40.50.720">
    <property type="entry name" value="NAD(P)-binding Rossmann-like Domain"/>
    <property type="match status" value="1"/>
</dbReference>